<accession>A0ABU5EFN5</accession>
<keyword evidence="2" id="KW-1185">Reference proteome</keyword>
<proteinExistence type="predicted"/>
<organism evidence="1 2">
    <name type="scientific">Dongia soli</name>
    <dbReference type="NCBI Taxonomy" id="600628"/>
    <lineage>
        <taxon>Bacteria</taxon>
        <taxon>Pseudomonadati</taxon>
        <taxon>Pseudomonadota</taxon>
        <taxon>Alphaproteobacteria</taxon>
        <taxon>Rhodospirillales</taxon>
        <taxon>Dongiaceae</taxon>
        <taxon>Dongia</taxon>
    </lineage>
</organism>
<evidence type="ECO:0000313" key="1">
    <source>
        <dbReference type="EMBL" id="MDY0884649.1"/>
    </source>
</evidence>
<evidence type="ECO:0000313" key="2">
    <source>
        <dbReference type="Proteomes" id="UP001279642"/>
    </source>
</evidence>
<sequence length="232" mass="26130">MTETHPSEMLRALTAGESDTIKIIGLQHAPFDDHLIHIDLSDIDLALMPQPRLIDRGHGLMYDRLRDITWLQDTNYARSSGFDKDGQMTWDRAMSWALRLNYRGIKGWRLPTARNPDGSGPCIGDYCHESELGHMVHDLFGHASPGLQLLNFTPFSIFWTSTEASAADAFGFKLSLSRQGALPKNPWDLGTGSDEMVLSDEIRAWPVHEGDVGSRLHRVIGLPRRWKAKWLG</sequence>
<reference evidence="1 2" key="1">
    <citation type="journal article" date="2016" name="Antonie Van Leeuwenhoek">
        <title>Dongia soli sp. nov., isolated from soil from Dokdo, Korea.</title>
        <authorList>
            <person name="Kim D.U."/>
            <person name="Lee H."/>
            <person name="Kim H."/>
            <person name="Kim S.G."/>
            <person name="Ka J.O."/>
        </authorList>
    </citation>
    <scope>NUCLEOTIDE SEQUENCE [LARGE SCALE GENOMIC DNA]</scope>
    <source>
        <strain evidence="1 2">D78</strain>
    </source>
</reference>
<evidence type="ECO:0008006" key="3">
    <source>
        <dbReference type="Google" id="ProtNLM"/>
    </source>
</evidence>
<gene>
    <name evidence="1" type="ORF">SMD27_17530</name>
</gene>
<comment type="caution">
    <text evidence="1">The sequence shown here is derived from an EMBL/GenBank/DDBJ whole genome shotgun (WGS) entry which is preliminary data.</text>
</comment>
<protein>
    <recommendedName>
        <fullName evidence="3">DUF1566 domain-containing protein</fullName>
    </recommendedName>
</protein>
<dbReference type="RefSeq" id="WP_320509722.1">
    <property type="nucleotide sequence ID" value="NZ_JAXCLW010000005.1"/>
</dbReference>
<dbReference type="Proteomes" id="UP001279642">
    <property type="component" value="Unassembled WGS sequence"/>
</dbReference>
<dbReference type="EMBL" id="JAXCLW010000005">
    <property type="protein sequence ID" value="MDY0884649.1"/>
    <property type="molecule type" value="Genomic_DNA"/>
</dbReference>
<name>A0ABU5EFN5_9PROT</name>